<feature type="transmembrane region" description="Helical" evidence="1">
    <location>
        <begin position="63"/>
        <end position="81"/>
    </location>
</feature>
<feature type="transmembrane region" description="Helical" evidence="1">
    <location>
        <begin position="87"/>
        <end position="103"/>
    </location>
</feature>
<keyword evidence="1" id="KW-0812">Transmembrane</keyword>
<reference evidence="3 4" key="1">
    <citation type="submission" date="2016-10" db="EMBL/GenBank/DDBJ databases">
        <authorList>
            <person name="de Groot N.N."/>
        </authorList>
    </citation>
    <scope>NUCLEOTIDE SEQUENCE [LARGE SCALE GENOMIC DNA]</scope>
    <source>
        <strain evidence="3 4">DSM 19033</strain>
    </source>
</reference>
<evidence type="ECO:0000259" key="2">
    <source>
        <dbReference type="Pfam" id="PF22570"/>
    </source>
</evidence>
<feature type="domain" description="LiaF transmembrane" evidence="2">
    <location>
        <begin position="16"/>
        <end position="105"/>
    </location>
</feature>
<dbReference type="Proteomes" id="UP000198850">
    <property type="component" value="Unassembled WGS sequence"/>
</dbReference>
<dbReference type="Pfam" id="PF22570">
    <property type="entry name" value="LiaF-TM"/>
    <property type="match status" value="1"/>
</dbReference>
<evidence type="ECO:0000313" key="4">
    <source>
        <dbReference type="Proteomes" id="UP000198850"/>
    </source>
</evidence>
<keyword evidence="1" id="KW-1133">Transmembrane helix</keyword>
<dbReference type="AlphaFoldDB" id="A0A1H3WKI7"/>
<protein>
    <recommendedName>
        <fullName evidence="2">LiaF transmembrane domain-containing protein</fullName>
    </recommendedName>
</protein>
<name>A0A1H3WKI7_9SPHI</name>
<dbReference type="RefSeq" id="WP_090554441.1">
    <property type="nucleotide sequence ID" value="NZ_FNRA01000001.1"/>
</dbReference>
<organism evidence="3 4">
    <name type="scientific">Pedobacter hartonius</name>
    <dbReference type="NCBI Taxonomy" id="425514"/>
    <lineage>
        <taxon>Bacteria</taxon>
        <taxon>Pseudomonadati</taxon>
        <taxon>Bacteroidota</taxon>
        <taxon>Sphingobacteriia</taxon>
        <taxon>Sphingobacteriales</taxon>
        <taxon>Sphingobacteriaceae</taxon>
        <taxon>Pedobacter</taxon>
    </lineage>
</organism>
<proteinExistence type="predicted"/>
<dbReference type="InterPro" id="IPR054331">
    <property type="entry name" value="LiaF_TM"/>
</dbReference>
<dbReference type="PANTHER" id="PTHR40763">
    <property type="entry name" value="MEMBRANE PROTEIN-RELATED"/>
    <property type="match status" value="1"/>
</dbReference>
<sequence>METYKNSNNRSNRLGGGLILLVIGLIFFLRNFGIGIPHWIFSWHTILIAIGLLIGYRRNFTGAGWMVMVIIGGIFTLEDMVDLDMSKYYFAGAFIILGLYLILKPTGLNRGGKWKKKPLDFNLGENPDGAETSGDQNYSSPENDYIDSVNVFGGSKQQIFSKNFKGGDVVSVFGGCDLIFTQADFEGTITLDVIAIFGGVKIVIPPNWIVKTELTPIFGGVDDKRSIVPLGEEPHKIIKITGIAIFGGVDIRNY</sequence>
<dbReference type="STRING" id="425514.SAMN05443550_101294"/>
<keyword evidence="1" id="KW-0472">Membrane</keyword>
<keyword evidence="4" id="KW-1185">Reference proteome</keyword>
<accession>A0A1H3WKI7</accession>
<dbReference type="PANTHER" id="PTHR40763:SF5">
    <property type="entry name" value="MEMBRANE PROTEIN"/>
    <property type="match status" value="1"/>
</dbReference>
<evidence type="ECO:0000313" key="3">
    <source>
        <dbReference type="EMBL" id="SDZ87635.1"/>
    </source>
</evidence>
<evidence type="ECO:0000256" key="1">
    <source>
        <dbReference type="SAM" id="Phobius"/>
    </source>
</evidence>
<dbReference type="EMBL" id="FNRA01000001">
    <property type="protein sequence ID" value="SDZ87635.1"/>
    <property type="molecule type" value="Genomic_DNA"/>
</dbReference>
<feature type="transmembrane region" description="Helical" evidence="1">
    <location>
        <begin position="12"/>
        <end position="30"/>
    </location>
</feature>
<feature type="transmembrane region" description="Helical" evidence="1">
    <location>
        <begin position="36"/>
        <end position="56"/>
    </location>
</feature>
<gene>
    <name evidence="3" type="ORF">SAMN05443550_101294</name>
</gene>
<dbReference type="OrthoDB" id="129627at2"/>